<evidence type="ECO:0000256" key="2">
    <source>
        <dbReference type="ARBA" id="ARBA00022679"/>
    </source>
</evidence>
<comment type="similarity">
    <text evidence="1 5">Belongs to the transferase hexapeptide repeat family.</text>
</comment>
<dbReference type="Pfam" id="PF00132">
    <property type="entry name" value="Hexapep"/>
    <property type="match status" value="1"/>
</dbReference>
<evidence type="ECO:0000256" key="4">
    <source>
        <dbReference type="ARBA" id="ARBA00023315"/>
    </source>
</evidence>
<dbReference type="InterPro" id="IPR001451">
    <property type="entry name" value="Hexapep"/>
</dbReference>
<dbReference type="SUPFAM" id="SSF51161">
    <property type="entry name" value="Trimeric LpxA-like enzymes"/>
    <property type="match status" value="1"/>
</dbReference>
<reference evidence="7" key="1">
    <citation type="journal article" date="2021" name="PeerJ">
        <title>Extensive microbial diversity within the chicken gut microbiome revealed by metagenomics and culture.</title>
        <authorList>
            <person name="Gilroy R."/>
            <person name="Ravi A."/>
            <person name="Getino M."/>
            <person name="Pursley I."/>
            <person name="Horton D.L."/>
            <person name="Alikhan N.F."/>
            <person name="Baker D."/>
            <person name="Gharbi K."/>
            <person name="Hall N."/>
            <person name="Watson M."/>
            <person name="Adriaenssens E.M."/>
            <person name="Foster-Nyarko E."/>
            <person name="Jarju S."/>
            <person name="Secka A."/>
            <person name="Antonio M."/>
            <person name="Oren A."/>
            <person name="Chaudhuri R.R."/>
            <person name="La Ragione R."/>
            <person name="Hildebrand F."/>
            <person name="Pallen M.J."/>
        </authorList>
    </citation>
    <scope>NUCLEOTIDE SEQUENCE</scope>
    <source>
        <strain evidence="7">ChiGjej1B1-1692</strain>
    </source>
</reference>
<dbReference type="InterPro" id="IPR039369">
    <property type="entry name" value="LacA-like"/>
</dbReference>
<dbReference type="Proteomes" id="UP000823894">
    <property type="component" value="Unassembled WGS sequence"/>
</dbReference>
<dbReference type="FunFam" id="2.160.10.10:FF:000025">
    <property type="entry name" value="Hexapeptide-repeat containing-acetyltransferase"/>
    <property type="match status" value="1"/>
</dbReference>
<sequence length="211" mass="23546">MKEYNKLHSGELYLPNDDEIVKEQTACLELLYDYNATRPSEGEKRAEILKKMFAEIGGDCYIEPPLHSNFGGHHVHFGKNVYANFNLTLVDDTHIYVGDYTMIGPNVTIATAGHPILPVLREQAYQYNASVHIGRNCWLGAGVIVLPGVTIGDNSVIGAGSIVTKDIPANVIAVGNPCRVLREIGDHDREYYFKDKKIDQKIRSMIQNETI</sequence>
<dbReference type="EMBL" id="DWWK01000179">
    <property type="protein sequence ID" value="HJC39542.1"/>
    <property type="molecule type" value="Genomic_DNA"/>
</dbReference>
<dbReference type="PANTHER" id="PTHR43017:SF1">
    <property type="entry name" value="ACETYLTRANSFERASE YJL218W-RELATED"/>
    <property type="match status" value="1"/>
</dbReference>
<gene>
    <name evidence="7" type="ORF">H9757_10870</name>
</gene>
<evidence type="ECO:0000256" key="1">
    <source>
        <dbReference type="ARBA" id="ARBA00007274"/>
    </source>
</evidence>
<dbReference type="GO" id="GO:0008870">
    <property type="term" value="F:galactoside O-acetyltransferase activity"/>
    <property type="evidence" value="ECO:0007669"/>
    <property type="project" value="TreeGrafter"/>
</dbReference>
<protein>
    <recommendedName>
        <fullName evidence="5">Acetyltransferase</fullName>
        <ecNumber evidence="5">2.3.1.-</ecNumber>
    </recommendedName>
</protein>
<evidence type="ECO:0000313" key="7">
    <source>
        <dbReference type="EMBL" id="HJC39542.1"/>
    </source>
</evidence>
<dbReference type="InterPro" id="IPR018357">
    <property type="entry name" value="Hexapep_transf_CS"/>
</dbReference>
<keyword evidence="2 5" id="KW-0808">Transferase</keyword>
<dbReference type="AlphaFoldDB" id="A0A9D2NW45"/>
<proteinExistence type="inferred from homology"/>
<reference evidence="7" key="2">
    <citation type="submission" date="2021-04" db="EMBL/GenBank/DDBJ databases">
        <authorList>
            <person name="Gilroy R."/>
        </authorList>
    </citation>
    <scope>NUCLEOTIDE SEQUENCE</scope>
    <source>
        <strain evidence="7">ChiGjej1B1-1692</strain>
    </source>
</reference>
<name>A0A9D2NW45_9FIRM</name>
<dbReference type="EC" id="2.3.1.-" evidence="5"/>
<evidence type="ECO:0000256" key="3">
    <source>
        <dbReference type="ARBA" id="ARBA00022737"/>
    </source>
</evidence>
<feature type="domain" description="Maltose/galactoside acetyltransferase" evidence="6">
    <location>
        <begin position="4"/>
        <end position="58"/>
    </location>
</feature>
<dbReference type="CDD" id="cd03357">
    <property type="entry name" value="LbH_MAT_GAT"/>
    <property type="match status" value="1"/>
</dbReference>
<dbReference type="PROSITE" id="PS00101">
    <property type="entry name" value="HEXAPEP_TRANSFERASES"/>
    <property type="match status" value="1"/>
</dbReference>
<dbReference type="Pfam" id="PF12464">
    <property type="entry name" value="Mac"/>
    <property type="match status" value="1"/>
</dbReference>
<evidence type="ECO:0000313" key="8">
    <source>
        <dbReference type="Proteomes" id="UP000823894"/>
    </source>
</evidence>
<dbReference type="InterPro" id="IPR024688">
    <property type="entry name" value="Mac_dom"/>
</dbReference>
<keyword evidence="3" id="KW-0677">Repeat</keyword>
<evidence type="ECO:0000256" key="5">
    <source>
        <dbReference type="RuleBase" id="RU367021"/>
    </source>
</evidence>
<dbReference type="Gene3D" id="2.160.10.10">
    <property type="entry name" value="Hexapeptide repeat proteins"/>
    <property type="match status" value="1"/>
</dbReference>
<evidence type="ECO:0000259" key="6">
    <source>
        <dbReference type="SMART" id="SM01266"/>
    </source>
</evidence>
<dbReference type="InterPro" id="IPR011004">
    <property type="entry name" value="Trimer_LpxA-like_sf"/>
</dbReference>
<keyword evidence="4 5" id="KW-0012">Acyltransferase</keyword>
<organism evidence="7 8">
    <name type="scientific">Candidatus Mediterraneibacter faecigallinarum</name>
    <dbReference type="NCBI Taxonomy" id="2838669"/>
    <lineage>
        <taxon>Bacteria</taxon>
        <taxon>Bacillati</taxon>
        <taxon>Bacillota</taxon>
        <taxon>Clostridia</taxon>
        <taxon>Lachnospirales</taxon>
        <taxon>Lachnospiraceae</taxon>
        <taxon>Mediterraneibacter</taxon>
    </lineage>
</organism>
<accession>A0A9D2NW45</accession>
<dbReference type="SMART" id="SM01266">
    <property type="entry name" value="Mac"/>
    <property type="match status" value="1"/>
</dbReference>
<dbReference type="PANTHER" id="PTHR43017">
    <property type="entry name" value="GALACTOSIDE O-ACETYLTRANSFERASE"/>
    <property type="match status" value="1"/>
</dbReference>
<comment type="caution">
    <text evidence="7">The sequence shown here is derived from an EMBL/GenBank/DDBJ whole genome shotgun (WGS) entry which is preliminary data.</text>
</comment>